<keyword evidence="7 8" id="KW-0472">Membrane</keyword>
<dbReference type="GO" id="GO:0016763">
    <property type="term" value="F:pentosyltransferase activity"/>
    <property type="evidence" value="ECO:0007669"/>
    <property type="project" value="TreeGrafter"/>
</dbReference>
<keyword evidence="3" id="KW-0328">Glycosyltransferase</keyword>
<feature type="transmembrane region" description="Helical" evidence="8">
    <location>
        <begin position="98"/>
        <end position="115"/>
    </location>
</feature>
<comment type="subcellular location">
    <subcellularLocation>
        <location evidence="1">Cell membrane</location>
        <topology evidence="1">Multi-pass membrane protein</topology>
    </subcellularLocation>
</comment>
<dbReference type="GO" id="GO:0005886">
    <property type="term" value="C:plasma membrane"/>
    <property type="evidence" value="ECO:0007669"/>
    <property type="project" value="UniProtKB-SubCell"/>
</dbReference>
<evidence type="ECO:0000256" key="4">
    <source>
        <dbReference type="ARBA" id="ARBA00022679"/>
    </source>
</evidence>
<protein>
    <recommendedName>
        <fullName evidence="9">Glycosyltransferase RgtA/B/C/D-like domain-containing protein</fullName>
    </recommendedName>
</protein>
<feature type="transmembrane region" description="Helical" evidence="8">
    <location>
        <begin position="241"/>
        <end position="265"/>
    </location>
</feature>
<dbReference type="Pfam" id="PF13231">
    <property type="entry name" value="PMT_2"/>
    <property type="match status" value="1"/>
</dbReference>
<keyword evidence="6 8" id="KW-1133">Transmembrane helix</keyword>
<evidence type="ECO:0000256" key="6">
    <source>
        <dbReference type="ARBA" id="ARBA00022989"/>
    </source>
</evidence>
<keyword evidence="2" id="KW-1003">Cell membrane</keyword>
<evidence type="ECO:0000256" key="3">
    <source>
        <dbReference type="ARBA" id="ARBA00022676"/>
    </source>
</evidence>
<feature type="transmembrane region" description="Helical" evidence="8">
    <location>
        <begin position="189"/>
        <end position="208"/>
    </location>
</feature>
<feature type="transmembrane region" description="Helical" evidence="8">
    <location>
        <begin position="328"/>
        <end position="347"/>
    </location>
</feature>
<dbReference type="InterPro" id="IPR050297">
    <property type="entry name" value="LipidA_mod_glycosyltrf_83"/>
</dbReference>
<feature type="transmembrane region" description="Helical" evidence="8">
    <location>
        <begin position="7"/>
        <end position="24"/>
    </location>
</feature>
<evidence type="ECO:0000256" key="1">
    <source>
        <dbReference type="ARBA" id="ARBA00004651"/>
    </source>
</evidence>
<evidence type="ECO:0000256" key="8">
    <source>
        <dbReference type="SAM" id="Phobius"/>
    </source>
</evidence>
<feature type="transmembrane region" description="Helical" evidence="8">
    <location>
        <begin position="152"/>
        <end position="177"/>
    </location>
</feature>
<dbReference type="OrthoDB" id="9811222at2"/>
<accession>A0A4R6A2A8</accession>
<feature type="transmembrane region" description="Helical" evidence="8">
    <location>
        <begin position="298"/>
        <end position="316"/>
    </location>
</feature>
<dbReference type="GO" id="GO:0009103">
    <property type="term" value="P:lipopolysaccharide biosynthetic process"/>
    <property type="evidence" value="ECO:0007669"/>
    <property type="project" value="UniProtKB-ARBA"/>
</dbReference>
<evidence type="ECO:0000313" key="10">
    <source>
        <dbReference type="EMBL" id="TDL77690.1"/>
    </source>
</evidence>
<keyword evidence="5 8" id="KW-0812">Transmembrane</keyword>
<evidence type="ECO:0000256" key="2">
    <source>
        <dbReference type="ARBA" id="ARBA00022475"/>
    </source>
</evidence>
<dbReference type="PANTHER" id="PTHR33908">
    <property type="entry name" value="MANNOSYLTRANSFERASE YKCB-RELATED"/>
    <property type="match status" value="1"/>
</dbReference>
<proteinExistence type="predicted"/>
<dbReference type="Proteomes" id="UP000295701">
    <property type="component" value="Unassembled WGS sequence"/>
</dbReference>
<name>A0A4R6A2A8_9RHOB</name>
<dbReference type="InterPro" id="IPR038731">
    <property type="entry name" value="RgtA/B/C-like"/>
</dbReference>
<reference evidence="10 11" key="1">
    <citation type="submission" date="2019-03" db="EMBL/GenBank/DDBJ databases">
        <title>Primorskyibacter sp. SS33 isolated from sediments.</title>
        <authorList>
            <person name="Xunke S."/>
        </authorList>
    </citation>
    <scope>NUCLEOTIDE SEQUENCE [LARGE SCALE GENOMIC DNA]</scope>
    <source>
        <strain evidence="10 11">SS33</strain>
    </source>
</reference>
<dbReference type="AlphaFoldDB" id="A0A4R6A2A8"/>
<organism evidence="10 11">
    <name type="scientific">Palleronia sediminis</name>
    <dbReference type="NCBI Taxonomy" id="2547833"/>
    <lineage>
        <taxon>Bacteria</taxon>
        <taxon>Pseudomonadati</taxon>
        <taxon>Pseudomonadota</taxon>
        <taxon>Alphaproteobacteria</taxon>
        <taxon>Rhodobacterales</taxon>
        <taxon>Roseobacteraceae</taxon>
        <taxon>Palleronia</taxon>
    </lineage>
</organism>
<dbReference type="RefSeq" id="WP_133397514.1">
    <property type="nucleotide sequence ID" value="NZ_SNAA01000015.1"/>
</dbReference>
<evidence type="ECO:0000313" key="11">
    <source>
        <dbReference type="Proteomes" id="UP000295701"/>
    </source>
</evidence>
<evidence type="ECO:0000256" key="5">
    <source>
        <dbReference type="ARBA" id="ARBA00022692"/>
    </source>
</evidence>
<dbReference type="EMBL" id="SNAA01000015">
    <property type="protein sequence ID" value="TDL77690.1"/>
    <property type="molecule type" value="Genomic_DNA"/>
</dbReference>
<feature type="transmembrane region" description="Helical" evidence="8">
    <location>
        <begin position="70"/>
        <end position="92"/>
    </location>
</feature>
<gene>
    <name evidence="10" type="ORF">E2L08_12935</name>
</gene>
<keyword evidence="4" id="KW-0808">Transferase</keyword>
<comment type="caution">
    <text evidence="10">The sequence shown here is derived from an EMBL/GenBank/DDBJ whole genome shotgun (WGS) entry which is preliminary data.</text>
</comment>
<evidence type="ECO:0000259" key="9">
    <source>
        <dbReference type="Pfam" id="PF13231"/>
    </source>
</evidence>
<evidence type="ECO:0000256" key="7">
    <source>
        <dbReference type="ARBA" id="ARBA00023136"/>
    </source>
</evidence>
<feature type="domain" description="Glycosyltransferase RgtA/B/C/D-like" evidence="9">
    <location>
        <begin position="49"/>
        <end position="208"/>
    </location>
</feature>
<dbReference type="PANTHER" id="PTHR33908:SF11">
    <property type="entry name" value="MEMBRANE PROTEIN"/>
    <property type="match status" value="1"/>
</dbReference>
<feature type="transmembrane region" description="Helical" evidence="8">
    <location>
        <begin position="272"/>
        <end position="292"/>
    </location>
</feature>
<sequence>MTDLRPALTVTAAIVGLRIVFLAFDRTDLFVDEAQYWLWGQELALGYFSKPPLIGWLLRAMSEIAPQATFWVRLPAPILHGATALILARLALMVRPGGTTLAAWVAAAYLTMPIVSVGSWMISTDTVMAPFLAAGLALWWRAGRGGLAPAALAGAMLGLAFMAKYAAVYAVAGIALAQMLVPARRLGGVQLAVMVLPFAIVIAPNLLWNLSNDMTTVAHTMENVGWIGPEGRGPSVNPGGFAAFVASQFGVMGPVLMAALVWAAATRRGAGFGWLALFALPPLAVVSVQALLDQAYANWAFAGLLAGVPLATAILYDRAPRWLRISTALNAALCLVVPLAAALPGVMRLPSGEPMAARYLGRAQVSRMIDEAARAGGASAILATDRDLLADLFWTLDGTDWAIYAPRPEGAPSNYYEQTRPLPDDPPAPVLRASFAPSDCAAARTLAAPRIAGGAHAGRVLHLELLPPACL</sequence>
<keyword evidence="11" id="KW-1185">Reference proteome</keyword>